<organism evidence="1 2">
    <name type="scientific">Araneus ventricosus</name>
    <name type="common">Orbweaver spider</name>
    <name type="synonym">Epeira ventricosa</name>
    <dbReference type="NCBI Taxonomy" id="182803"/>
    <lineage>
        <taxon>Eukaryota</taxon>
        <taxon>Metazoa</taxon>
        <taxon>Ecdysozoa</taxon>
        <taxon>Arthropoda</taxon>
        <taxon>Chelicerata</taxon>
        <taxon>Arachnida</taxon>
        <taxon>Araneae</taxon>
        <taxon>Araneomorphae</taxon>
        <taxon>Entelegynae</taxon>
        <taxon>Araneoidea</taxon>
        <taxon>Araneidae</taxon>
        <taxon>Araneus</taxon>
    </lineage>
</organism>
<comment type="caution">
    <text evidence="1">The sequence shown here is derived from an EMBL/GenBank/DDBJ whole genome shotgun (WGS) entry which is preliminary data.</text>
</comment>
<evidence type="ECO:0000313" key="1">
    <source>
        <dbReference type="EMBL" id="GBO23299.1"/>
    </source>
</evidence>
<accession>A0A4Y2VDG2</accession>
<reference evidence="1 2" key="1">
    <citation type="journal article" date="2019" name="Sci. Rep.">
        <title>Orb-weaving spider Araneus ventricosus genome elucidates the spidroin gene catalogue.</title>
        <authorList>
            <person name="Kono N."/>
            <person name="Nakamura H."/>
            <person name="Ohtoshi R."/>
            <person name="Moran D.A.P."/>
            <person name="Shinohara A."/>
            <person name="Yoshida Y."/>
            <person name="Fujiwara M."/>
            <person name="Mori M."/>
            <person name="Tomita M."/>
            <person name="Arakawa K."/>
        </authorList>
    </citation>
    <scope>NUCLEOTIDE SEQUENCE [LARGE SCALE GENOMIC DNA]</scope>
</reference>
<dbReference type="OrthoDB" id="6437711at2759"/>
<name>A0A4Y2VDG2_ARAVE</name>
<protein>
    <submittedName>
        <fullName evidence="1">Uncharacterized protein</fullName>
    </submittedName>
</protein>
<dbReference type="EMBL" id="BGPR01046328">
    <property type="protein sequence ID" value="GBO23299.1"/>
    <property type="molecule type" value="Genomic_DNA"/>
</dbReference>
<dbReference type="AlphaFoldDB" id="A0A4Y2VDG2"/>
<proteinExistence type="predicted"/>
<dbReference type="Proteomes" id="UP000499080">
    <property type="component" value="Unassembled WGS sequence"/>
</dbReference>
<gene>
    <name evidence="1" type="ORF">AVEN_179032_1</name>
</gene>
<keyword evidence="2" id="KW-1185">Reference proteome</keyword>
<evidence type="ECO:0000313" key="2">
    <source>
        <dbReference type="Proteomes" id="UP000499080"/>
    </source>
</evidence>
<sequence>MDFTQFKTESCLYFQLNGNHDYAISVSSTSEEALLKALFGQAKIIYSNCIHKTLFVLARGNTFRSFYHRCLRKDAYRAMVTSTDLALDPNTRMTIQDAAQFRFFHRNNHDLTSFTAWYQLVQHIIRDKMTEAFKQPPTTKFGMTVHKLIQRSSQHISPDNHPSKEFYSCEILFTDSVPLGVAYRVENGMLGFVSPMVVSEQDRAYKDSDYVICNGWIPLYRNKKTWNEFRLEWYVTHLGFSLRFFSSILAWISLQIGEKYQQMYIDLIQAYFIIYGKHH</sequence>